<dbReference type="InterPro" id="IPR014729">
    <property type="entry name" value="Rossmann-like_a/b/a_fold"/>
</dbReference>
<sequence>MSPNSTTTTTTIIHDINLLANYLAHPQPLSSQTSCLVLCVSALLNQPETVFTTLQTNPQWTSTLVLCGGIGHSTSHLYAAVAAHPRYRHLSAEIAGKPEAQVLSTILTRCFHLGKTIQILIEDESTNCGANASNTLALLQAHQVAPPTSVVIVQDPTMARRTVASFQKVFGPRTEIISWPVFVPRVRRACVVGGEGQDQMQMEYDIPVILSSDHTRLWSLPRFLGLVMGEIPRLRDDAQGYGPRGKGFIGHVDIPDEVEAAWRRLQGIEMQR</sequence>
<dbReference type="Proteomes" id="UP001194746">
    <property type="component" value="Unassembled WGS sequence"/>
</dbReference>
<dbReference type="AlphaFoldDB" id="A0AAD4CHJ4"/>
<organism evidence="2 3">
    <name type="scientific">Aspergillus nanangensis</name>
    <dbReference type="NCBI Taxonomy" id="2582783"/>
    <lineage>
        <taxon>Eukaryota</taxon>
        <taxon>Fungi</taxon>
        <taxon>Dikarya</taxon>
        <taxon>Ascomycota</taxon>
        <taxon>Pezizomycotina</taxon>
        <taxon>Eurotiomycetes</taxon>
        <taxon>Eurotiomycetidae</taxon>
        <taxon>Eurotiales</taxon>
        <taxon>Aspergillaceae</taxon>
        <taxon>Aspergillus</taxon>
        <taxon>Aspergillus subgen. Circumdati</taxon>
    </lineage>
</organism>
<dbReference type="PANTHER" id="PTHR30336:SF20">
    <property type="entry name" value="DUF218 DOMAIN-CONTAINING PROTEIN"/>
    <property type="match status" value="1"/>
</dbReference>
<dbReference type="CDD" id="cd06259">
    <property type="entry name" value="YdcF-like"/>
    <property type="match status" value="1"/>
</dbReference>
<keyword evidence="3" id="KW-1185">Reference proteome</keyword>
<dbReference type="Pfam" id="PF02698">
    <property type="entry name" value="DUF218"/>
    <property type="match status" value="1"/>
</dbReference>
<name>A0AAD4CHJ4_ASPNN</name>
<accession>A0AAD4CHJ4</accession>
<evidence type="ECO:0000259" key="1">
    <source>
        <dbReference type="Pfam" id="PF02698"/>
    </source>
</evidence>
<comment type="caution">
    <text evidence="2">The sequence shown here is derived from an EMBL/GenBank/DDBJ whole genome shotgun (WGS) entry which is preliminary data.</text>
</comment>
<reference evidence="2" key="2">
    <citation type="submission" date="2020-02" db="EMBL/GenBank/DDBJ databases">
        <authorList>
            <person name="Gilchrist C.L.M."/>
            <person name="Chooi Y.-H."/>
        </authorList>
    </citation>
    <scope>NUCLEOTIDE SEQUENCE</scope>
    <source>
        <strain evidence="2">MST-FP2251</strain>
    </source>
</reference>
<dbReference type="EMBL" id="VCAU01000077">
    <property type="protein sequence ID" value="KAF9886447.1"/>
    <property type="molecule type" value="Genomic_DNA"/>
</dbReference>
<reference evidence="2" key="1">
    <citation type="journal article" date="2019" name="Beilstein J. Org. Chem.">
        <title>Nanangenines: drimane sesquiterpenoids as the dominant metabolite cohort of a novel Australian fungus, Aspergillus nanangensis.</title>
        <authorList>
            <person name="Lacey H.J."/>
            <person name="Gilchrist C.L.M."/>
            <person name="Crombie A."/>
            <person name="Kalaitzis J.A."/>
            <person name="Vuong D."/>
            <person name="Rutledge P.J."/>
            <person name="Turner P."/>
            <person name="Pitt J.I."/>
            <person name="Lacey E."/>
            <person name="Chooi Y.H."/>
            <person name="Piggott A.M."/>
        </authorList>
    </citation>
    <scope>NUCLEOTIDE SEQUENCE</scope>
    <source>
        <strain evidence="2">MST-FP2251</strain>
    </source>
</reference>
<proteinExistence type="predicted"/>
<evidence type="ECO:0000313" key="3">
    <source>
        <dbReference type="Proteomes" id="UP001194746"/>
    </source>
</evidence>
<protein>
    <recommendedName>
        <fullName evidence="1">DUF218 domain-containing protein</fullName>
    </recommendedName>
</protein>
<dbReference type="Gene3D" id="3.40.50.620">
    <property type="entry name" value="HUPs"/>
    <property type="match status" value="1"/>
</dbReference>
<dbReference type="InterPro" id="IPR051599">
    <property type="entry name" value="Cell_Envelope_Assoc"/>
</dbReference>
<dbReference type="Gene3D" id="1.10.3620.10">
    <property type="entry name" value="YdcF like domain"/>
    <property type="match status" value="1"/>
</dbReference>
<evidence type="ECO:0000313" key="2">
    <source>
        <dbReference type="EMBL" id="KAF9886447.1"/>
    </source>
</evidence>
<dbReference type="GO" id="GO:0005886">
    <property type="term" value="C:plasma membrane"/>
    <property type="evidence" value="ECO:0007669"/>
    <property type="project" value="TreeGrafter"/>
</dbReference>
<dbReference type="InterPro" id="IPR003848">
    <property type="entry name" value="DUF218"/>
</dbReference>
<dbReference type="PANTHER" id="PTHR30336">
    <property type="entry name" value="INNER MEMBRANE PROTEIN, PROBABLE PERMEASE"/>
    <property type="match status" value="1"/>
</dbReference>
<feature type="domain" description="DUF218" evidence="1">
    <location>
        <begin position="96"/>
        <end position="181"/>
    </location>
</feature>
<gene>
    <name evidence="2" type="ORF">FE257_011479</name>
</gene>